<gene>
    <name evidence="2" type="ORF">HNQ08_003528</name>
</gene>
<organism evidence="2 3">
    <name type="scientific">Deinococcus humi</name>
    <dbReference type="NCBI Taxonomy" id="662880"/>
    <lineage>
        <taxon>Bacteria</taxon>
        <taxon>Thermotogati</taxon>
        <taxon>Deinococcota</taxon>
        <taxon>Deinococci</taxon>
        <taxon>Deinococcales</taxon>
        <taxon>Deinococcaceae</taxon>
        <taxon>Deinococcus</taxon>
    </lineage>
</organism>
<feature type="transmembrane region" description="Helical" evidence="1">
    <location>
        <begin position="117"/>
        <end position="140"/>
    </location>
</feature>
<dbReference type="EMBL" id="JACHFL010000010">
    <property type="protein sequence ID" value="MBB5364416.1"/>
    <property type="molecule type" value="Genomic_DNA"/>
</dbReference>
<keyword evidence="3" id="KW-1185">Reference proteome</keyword>
<feature type="transmembrane region" description="Helical" evidence="1">
    <location>
        <begin position="42"/>
        <end position="68"/>
    </location>
</feature>
<protein>
    <submittedName>
        <fullName evidence="2">Uncharacterized protein</fullName>
    </submittedName>
</protein>
<keyword evidence="1" id="KW-0472">Membrane</keyword>
<keyword evidence="1" id="KW-1133">Transmembrane helix</keyword>
<sequence>MTLHRRTLNTALVAVFGIAFVLNFIWEMLQMPLFQGLDWSPASWALCAAASLGDAAFSTAAYAALALWHRDAGWVCQRDARDVGWVVTGGLLVAVLGERLSQAWGWWSYSSLMPLVPLIGVGVVPLVQLAVLTVATFEIVQYAGLCVSRPHT</sequence>
<dbReference type="AlphaFoldDB" id="A0A7W8JWB3"/>
<evidence type="ECO:0000313" key="2">
    <source>
        <dbReference type="EMBL" id="MBB5364416.1"/>
    </source>
</evidence>
<feature type="transmembrane region" description="Helical" evidence="1">
    <location>
        <begin position="80"/>
        <end position="97"/>
    </location>
</feature>
<reference evidence="2 3" key="1">
    <citation type="submission" date="2020-08" db="EMBL/GenBank/DDBJ databases">
        <title>Genomic Encyclopedia of Type Strains, Phase IV (KMG-IV): sequencing the most valuable type-strain genomes for metagenomic binning, comparative biology and taxonomic classification.</title>
        <authorList>
            <person name="Goeker M."/>
        </authorList>
    </citation>
    <scope>NUCLEOTIDE SEQUENCE [LARGE SCALE GENOMIC DNA]</scope>
    <source>
        <strain evidence="2 3">DSM 27939</strain>
    </source>
</reference>
<proteinExistence type="predicted"/>
<keyword evidence="1" id="KW-0812">Transmembrane</keyword>
<accession>A0A7W8JWB3</accession>
<evidence type="ECO:0000313" key="3">
    <source>
        <dbReference type="Proteomes" id="UP000552709"/>
    </source>
</evidence>
<comment type="caution">
    <text evidence="2">The sequence shown here is derived from an EMBL/GenBank/DDBJ whole genome shotgun (WGS) entry which is preliminary data.</text>
</comment>
<dbReference type="RefSeq" id="WP_184134806.1">
    <property type="nucleotide sequence ID" value="NZ_JACHFL010000010.1"/>
</dbReference>
<name>A0A7W8JWB3_9DEIO</name>
<feature type="transmembrane region" description="Helical" evidence="1">
    <location>
        <begin position="7"/>
        <end position="26"/>
    </location>
</feature>
<evidence type="ECO:0000256" key="1">
    <source>
        <dbReference type="SAM" id="Phobius"/>
    </source>
</evidence>
<dbReference type="Proteomes" id="UP000552709">
    <property type="component" value="Unassembled WGS sequence"/>
</dbReference>